<evidence type="ECO:0000313" key="3">
    <source>
        <dbReference type="EMBL" id="OMJ94512.1"/>
    </source>
</evidence>
<evidence type="ECO:0000256" key="1">
    <source>
        <dbReference type="SAM" id="Coils"/>
    </source>
</evidence>
<dbReference type="EMBL" id="MPUH01000025">
    <property type="protein sequence ID" value="OMJ94512.1"/>
    <property type="molecule type" value="Genomic_DNA"/>
</dbReference>
<dbReference type="AlphaFoldDB" id="A0A1R2CZT8"/>
<dbReference type="CDD" id="cd22284">
    <property type="entry name" value="HD_CCDC61_N"/>
    <property type="match status" value="1"/>
</dbReference>
<reference evidence="3 4" key="1">
    <citation type="submission" date="2016-11" db="EMBL/GenBank/DDBJ databases">
        <title>The macronuclear genome of Stentor coeruleus: a giant cell with tiny introns.</title>
        <authorList>
            <person name="Slabodnick M."/>
            <person name="Ruby J.G."/>
            <person name="Reiff S.B."/>
            <person name="Swart E.C."/>
            <person name="Gosai S."/>
            <person name="Prabakaran S."/>
            <person name="Witkowska E."/>
            <person name="Larue G.E."/>
            <person name="Fisher S."/>
            <person name="Freeman R.M."/>
            <person name="Gunawardena J."/>
            <person name="Chu W."/>
            <person name="Stover N.A."/>
            <person name="Gregory B.D."/>
            <person name="Nowacki M."/>
            <person name="Derisi J."/>
            <person name="Roy S.W."/>
            <person name="Marshall W.F."/>
            <person name="Sood P."/>
        </authorList>
    </citation>
    <scope>NUCLEOTIDE SEQUENCE [LARGE SCALE GENOMIC DNA]</scope>
    <source>
        <strain evidence="3">WM001</strain>
    </source>
</reference>
<feature type="compositionally biased region" description="Polar residues" evidence="2">
    <location>
        <begin position="337"/>
        <end position="371"/>
    </location>
</feature>
<dbReference type="InterPro" id="IPR049733">
    <property type="entry name" value="CCDC61_N"/>
</dbReference>
<keyword evidence="1" id="KW-0175">Coiled coil</keyword>
<dbReference type="OrthoDB" id="313513at2759"/>
<evidence type="ECO:0000313" key="4">
    <source>
        <dbReference type="Proteomes" id="UP000187209"/>
    </source>
</evidence>
<feature type="coiled-coil region" evidence="1">
    <location>
        <begin position="208"/>
        <end position="333"/>
    </location>
</feature>
<comment type="caution">
    <text evidence="3">The sequence shown here is derived from an EMBL/GenBank/DDBJ whole genome shotgun (WGS) entry which is preliminary data.</text>
</comment>
<proteinExistence type="predicted"/>
<evidence type="ECO:0000256" key="2">
    <source>
        <dbReference type="SAM" id="MobiDB-lite"/>
    </source>
</evidence>
<feature type="compositionally biased region" description="Polar residues" evidence="2">
    <location>
        <begin position="442"/>
        <end position="451"/>
    </location>
</feature>
<feature type="compositionally biased region" description="Basic and acidic residues" evidence="2">
    <location>
        <begin position="453"/>
        <end position="462"/>
    </location>
</feature>
<feature type="region of interest" description="Disordered" evidence="2">
    <location>
        <begin position="333"/>
        <end position="465"/>
    </location>
</feature>
<dbReference type="Proteomes" id="UP000187209">
    <property type="component" value="Unassembled WGS sequence"/>
</dbReference>
<accession>A0A1R2CZT8</accession>
<feature type="compositionally biased region" description="Polar residues" evidence="2">
    <location>
        <begin position="397"/>
        <end position="428"/>
    </location>
</feature>
<protein>
    <submittedName>
        <fullName evidence="3">Uncharacterized protein</fullName>
    </submittedName>
</protein>
<gene>
    <name evidence="3" type="ORF">SteCoe_2286</name>
</gene>
<name>A0A1R2CZT8_9CILI</name>
<organism evidence="3 4">
    <name type="scientific">Stentor coeruleus</name>
    <dbReference type="NCBI Taxonomy" id="5963"/>
    <lineage>
        <taxon>Eukaryota</taxon>
        <taxon>Sar</taxon>
        <taxon>Alveolata</taxon>
        <taxon>Ciliophora</taxon>
        <taxon>Postciliodesmatophora</taxon>
        <taxon>Heterotrichea</taxon>
        <taxon>Heterotrichida</taxon>
        <taxon>Stentoridae</taxon>
        <taxon>Stentor</taxon>
    </lineage>
</organism>
<keyword evidence="4" id="KW-1185">Reference proteome</keyword>
<sequence length="485" mass="54897">MEHLKKSSEITIRGTQYLYDLSADTESLSLSFEEKSTTKLWKGDFTCSYIETLTQKSKSFKKFPIFLKMLISALENTSESVIIDLLTYQELEMFRSSRNPGSNSSSSSSSNPNPKLLSKRFLILTFTGEFERVHYPLPLTFEDAPDVETMKKTISRLRSELEKAKTLQGLNFDPESLLKENEELKQLVKKYEHNQTLAAVPRKGAVEIDNLIKESKLLEQENEKLQLEGTREVKKLRKENNELQNELDRVKKEMDLIIVQLEREAGGKVQMDDINGKVLLLTQQLEKAQRQEAKMKKDIESNHEELDLLRQNEKKLKQRVSQLEEELSAALKARGNIRNSSPAARSNQRAPVTNNFSRSPNTRSPKISTRLGTPPGSREGSSNLSRPGSDRIGVRYSPSQKTRASPNRGNSPSSTSSRKSAYANNSPVSRLKTPPSKPSPIRKNSPQQSPGNRKKENVEVKKTTGMSEVDAKFKKLTELLKATRN</sequence>